<keyword evidence="4 9" id="KW-0808">Transferase</keyword>
<proteinExistence type="inferred from homology"/>
<evidence type="ECO:0000256" key="8">
    <source>
        <dbReference type="ARBA" id="ARBA00032554"/>
    </source>
</evidence>
<keyword evidence="6 9" id="KW-0418">Kinase</keyword>
<evidence type="ECO:0000256" key="7">
    <source>
        <dbReference type="ARBA" id="ARBA00022840"/>
    </source>
</evidence>
<dbReference type="Pfam" id="PF00288">
    <property type="entry name" value="GHMP_kinases_N"/>
    <property type="match status" value="1"/>
</dbReference>
<feature type="domain" description="GHMP kinase C-terminal" evidence="11">
    <location>
        <begin position="226"/>
        <end position="303"/>
    </location>
</feature>
<reference evidence="12 13" key="1">
    <citation type="submission" date="2022-04" db="EMBL/GenBank/DDBJ databases">
        <title>Human microbiome associated bacterial genomes.</title>
        <authorList>
            <person name="Sandstrom S."/>
            <person name="Salamzade R."/>
            <person name="Kalan L.R."/>
        </authorList>
    </citation>
    <scope>NUCLEOTIDE SEQUENCE [LARGE SCALE GENOMIC DNA]</scope>
    <source>
        <strain evidence="13">p3-SID1799</strain>
    </source>
</reference>
<dbReference type="GO" id="GO:0050515">
    <property type="term" value="F:4-(cytidine 5'-diphospho)-2-C-methyl-D-erythritol kinase activity"/>
    <property type="evidence" value="ECO:0007669"/>
    <property type="project" value="UniProtKB-EC"/>
</dbReference>
<sequence length="330" mass="33529">MTEPRTPEAAESVLPGGVPDRVLVRAPGKVNLALHVGPLGADGYHELATVFLALDLVDDVLAERAESVSVHLTGEVRDDVPLDESNLAHRAATLLRDRSGITEGVRLTITKRIPVAGGMGGGSADAAAALLACDALWGLDTPWDELLALAAELGADVPFALTGGAALGRDRGDRLEAVPASGSFHLVLVPSEDGISTPKCYRALDLLRQEGALPDPELPLAVADGLLAALAEGDAGALAAELTNDLEAAALVLRPDLADTIRAGAFAGAIGGVVSGSGPTIALLTGSREAAEEVAKTLRAEGRAALVASGPARGAHIVNDHELDSDGGPR</sequence>
<dbReference type="Proteomes" id="UP001525379">
    <property type="component" value="Unassembled WGS sequence"/>
</dbReference>
<feature type="active site" evidence="9">
    <location>
        <position position="156"/>
    </location>
</feature>
<dbReference type="PANTHER" id="PTHR43527">
    <property type="entry name" value="4-DIPHOSPHOCYTIDYL-2-C-METHYL-D-ERYTHRITOL KINASE, CHLOROPLASTIC"/>
    <property type="match status" value="1"/>
</dbReference>
<comment type="pathway">
    <text evidence="9">Isoprenoid biosynthesis; isopentenyl diphosphate biosynthesis via DXP pathway; isopentenyl diphosphate from 1-deoxy-D-xylulose 5-phosphate: step 3/6.</text>
</comment>
<name>A0ABT2HWU5_9MICO</name>
<evidence type="ECO:0000313" key="12">
    <source>
        <dbReference type="EMBL" id="MCT2042789.1"/>
    </source>
</evidence>
<keyword evidence="13" id="KW-1185">Reference proteome</keyword>
<dbReference type="Pfam" id="PF08544">
    <property type="entry name" value="GHMP_kinases_C"/>
    <property type="match status" value="1"/>
</dbReference>
<dbReference type="InterPro" id="IPR006204">
    <property type="entry name" value="GHMP_kinase_N_dom"/>
</dbReference>
<dbReference type="SUPFAM" id="SSF54211">
    <property type="entry name" value="Ribosomal protein S5 domain 2-like"/>
    <property type="match status" value="1"/>
</dbReference>
<dbReference type="NCBIfam" id="TIGR00154">
    <property type="entry name" value="ispE"/>
    <property type="match status" value="1"/>
</dbReference>
<dbReference type="InterPro" id="IPR014721">
    <property type="entry name" value="Ribsml_uS5_D2-typ_fold_subgr"/>
</dbReference>
<evidence type="ECO:0000313" key="13">
    <source>
        <dbReference type="Proteomes" id="UP001525379"/>
    </source>
</evidence>
<dbReference type="Gene3D" id="3.30.70.890">
    <property type="entry name" value="GHMP kinase, C-terminal domain"/>
    <property type="match status" value="1"/>
</dbReference>
<gene>
    <name evidence="9" type="primary">ispE</name>
    <name evidence="12" type="ORF">M3D15_05505</name>
</gene>
<evidence type="ECO:0000256" key="3">
    <source>
        <dbReference type="ARBA" id="ARBA00017473"/>
    </source>
</evidence>
<keyword evidence="7 9" id="KW-0067">ATP-binding</keyword>
<protein>
    <recommendedName>
        <fullName evidence="3 9">4-diphosphocytidyl-2-C-methyl-D-erythritol kinase</fullName>
        <shortName evidence="9">CMK</shortName>
        <ecNumber evidence="2 9">2.7.1.148</ecNumber>
    </recommendedName>
    <alternativeName>
        <fullName evidence="8 9">4-(cytidine-5'-diphospho)-2-C-methyl-D-erythritol kinase</fullName>
    </alternativeName>
</protein>
<dbReference type="InterPro" id="IPR013750">
    <property type="entry name" value="GHMP_kinase_C_dom"/>
</dbReference>
<comment type="caution">
    <text evidence="12">The sequence shown here is derived from an EMBL/GenBank/DDBJ whole genome shotgun (WGS) entry which is preliminary data.</text>
</comment>
<evidence type="ECO:0000256" key="9">
    <source>
        <dbReference type="HAMAP-Rule" id="MF_00061"/>
    </source>
</evidence>
<dbReference type="InterPro" id="IPR004424">
    <property type="entry name" value="IspE"/>
</dbReference>
<accession>A0ABT2HWU5</accession>
<dbReference type="InterPro" id="IPR020568">
    <property type="entry name" value="Ribosomal_Su5_D2-typ_SF"/>
</dbReference>
<comment type="catalytic activity">
    <reaction evidence="9">
        <text>4-CDP-2-C-methyl-D-erythritol + ATP = 4-CDP-2-C-methyl-D-erythritol 2-phosphate + ADP + H(+)</text>
        <dbReference type="Rhea" id="RHEA:18437"/>
        <dbReference type="ChEBI" id="CHEBI:15378"/>
        <dbReference type="ChEBI" id="CHEBI:30616"/>
        <dbReference type="ChEBI" id="CHEBI:57823"/>
        <dbReference type="ChEBI" id="CHEBI:57919"/>
        <dbReference type="ChEBI" id="CHEBI:456216"/>
        <dbReference type="EC" id="2.7.1.148"/>
    </reaction>
</comment>
<feature type="binding site" evidence="9">
    <location>
        <begin position="114"/>
        <end position="124"/>
    </location>
    <ligand>
        <name>ATP</name>
        <dbReference type="ChEBI" id="CHEBI:30616"/>
    </ligand>
</feature>
<dbReference type="EC" id="2.7.1.148" evidence="2 9"/>
<dbReference type="RefSeq" id="WP_260104189.1">
    <property type="nucleotide sequence ID" value="NZ_JALXSQ010000016.1"/>
</dbReference>
<comment type="function">
    <text evidence="9">Catalyzes the phosphorylation of the position 2 hydroxy group of 4-diphosphocytidyl-2C-methyl-D-erythritol.</text>
</comment>
<dbReference type="SUPFAM" id="SSF55060">
    <property type="entry name" value="GHMP Kinase, C-terminal domain"/>
    <property type="match status" value="1"/>
</dbReference>
<organism evidence="12 13">
    <name type="scientific">Pseudoclavibacter albus</name>
    <dbReference type="NCBI Taxonomy" id="272241"/>
    <lineage>
        <taxon>Bacteria</taxon>
        <taxon>Bacillati</taxon>
        <taxon>Actinomycetota</taxon>
        <taxon>Actinomycetes</taxon>
        <taxon>Micrococcales</taxon>
        <taxon>Microbacteriaceae</taxon>
        <taxon>Pseudoclavibacter</taxon>
    </lineage>
</organism>
<dbReference type="NCBIfam" id="NF002870">
    <property type="entry name" value="PRK03188.1"/>
    <property type="match status" value="1"/>
</dbReference>
<dbReference type="InterPro" id="IPR036554">
    <property type="entry name" value="GHMP_kinase_C_sf"/>
</dbReference>
<keyword evidence="9" id="KW-0414">Isoprene biosynthesis</keyword>
<feature type="domain" description="GHMP kinase N-terminal" evidence="10">
    <location>
        <begin position="86"/>
        <end position="164"/>
    </location>
</feature>
<evidence type="ECO:0000256" key="1">
    <source>
        <dbReference type="ARBA" id="ARBA00009684"/>
    </source>
</evidence>
<evidence type="ECO:0000256" key="5">
    <source>
        <dbReference type="ARBA" id="ARBA00022741"/>
    </source>
</evidence>
<evidence type="ECO:0000256" key="2">
    <source>
        <dbReference type="ARBA" id="ARBA00012052"/>
    </source>
</evidence>
<keyword evidence="5 9" id="KW-0547">Nucleotide-binding</keyword>
<evidence type="ECO:0000259" key="11">
    <source>
        <dbReference type="Pfam" id="PF08544"/>
    </source>
</evidence>
<comment type="similarity">
    <text evidence="1 9">Belongs to the GHMP kinase family. IspE subfamily.</text>
</comment>
<dbReference type="PIRSF" id="PIRSF010376">
    <property type="entry name" value="IspE"/>
    <property type="match status" value="1"/>
</dbReference>
<feature type="active site" evidence="9">
    <location>
        <position position="29"/>
    </location>
</feature>
<evidence type="ECO:0000256" key="4">
    <source>
        <dbReference type="ARBA" id="ARBA00022679"/>
    </source>
</evidence>
<dbReference type="Gene3D" id="3.30.230.10">
    <property type="match status" value="1"/>
</dbReference>
<dbReference type="EMBL" id="JALXSQ010000016">
    <property type="protein sequence ID" value="MCT2042789.1"/>
    <property type="molecule type" value="Genomic_DNA"/>
</dbReference>
<evidence type="ECO:0000256" key="6">
    <source>
        <dbReference type="ARBA" id="ARBA00022777"/>
    </source>
</evidence>
<dbReference type="HAMAP" id="MF_00061">
    <property type="entry name" value="IspE"/>
    <property type="match status" value="1"/>
</dbReference>
<evidence type="ECO:0000259" key="10">
    <source>
        <dbReference type="Pfam" id="PF00288"/>
    </source>
</evidence>
<dbReference type="PANTHER" id="PTHR43527:SF2">
    <property type="entry name" value="4-DIPHOSPHOCYTIDYL-2-C-METHYL-D-ERYTHRITOL KINASE, CHLOROPLASTIC"/>
    <property type="match status" value="1"/>
</dbReference>